<organism evidence="1 2">
    <name type="scientific">Prevotella disiens FB035-09AN</name>
    <dbReference type="NCBI Taxonomy" id="866771"/>
    <lineage>
        <taxon>Bacteria</taxon>
        <taxon>Pseudomonadati</taxon>
        <taxon>Bacteroidota</taxon>
        <taxon>Bacteroidia</taxon>
        <taxon>Bacteroidales</taxon>
        <taxon>Prevotellaceae</taxon>
        <taxon>Prevotella</taxon>
    </lineage>
</organism>
<dbReference type="EMBL" id="AEDO01000003">
    <property type="protein sequence ID" value="EFL47306.1"/>
    <property type="molecule type" value="Genomic_DNA"/>
</dbReference>
<sequence>MRFFFEQIETLFIIVASPRPEYHIINHQNKNNNENRKNQP</sequence>
<dbReference type="AlphaFoldDB" id="E1KMH8"/>
<gene>
    <name evidence="1" type="ORF">HMPREF9296_1268</name>
</gene>
<protein>
    <submittedName>
        <fullName evidence="1">Uncharacterized protein</fullName>
    </submittedName>
</protein>
<accession>E1KMH8</accession>
<dbReference type="Proteomes" id="UP000003610">
    <property type="component" value="Unassembled WGS sequence"/>
</dbReference>
<reference evidence="1 2" key="1">
    <citation type="submission" date="2010-08" db="EMBL/GenBank/DDBJ databases">
        <authorList>
            <person name="Durkin A.S."/>
            <person name="Madupu R."/>
            <person name="Torralba M."/>
            <person name="Gillis M."/>
            <person name="Methe B."/>
            <person name="Sutton G."/>
            <person name="Nelson K.E."/>
        </authorList>
    </citation>
    <scope>NUCLEOTIDE SEQUENCE [LARGE SCALE GENOMIC DNA]</scope>
    <source>
        <strain evidence="1 2">FB035-09AN</strain>
    </source>
</reference>
<evidence type="ECO:0000313" key="1">
    <source>
        <dbReference type="EMBL" id="EFL47306.1"/>
    </source>
</evidence>
<comment type="caution">
    <text evidence="1">The sequence shown here is derived from an EMBL/GenBank/DDBJ whole genome shotgun (WGS) entry which is preliminary data.</text>
</comment>
<evidence type="ECO:0000313" key="2">
    <source>
        <dbReference type="Proteomes" id="UP000003610"/>
    </source>
</evidence>
<name>E1KMH8_9BACT</name>
<proteinExistence type="predicted"/>
<dbReference type="STRING" id="866771.HMPREF9296_1268"/>